<keyword evidence="1" id="KW-0472">Membrane</keyword>
<feature type="transmembrane region" description="Helical" evidence="1">
    <location>
        <begin position="72"/>
        <end position="93"/>
    </location>
</feature>
<sequence>MDIIINGVCANLISIMVAVCSYLYLRNITNRSARYFKLGVIIIVLSGIVGVVLAQLSWTLSPELLNTRLGKYALSNLIGVFHAVGIVICVYSFKSASQNT</sequence>
<gene>
    <name evidence="2" type="ORF">Q4521_10100</name>
</gene>
<feature type="transmembrane region" description="Helical" evidence="1">
    <location>
        <begin position="37"/>
        <end position="60"/>
    </location>
</feature>
<name>A0AAW7X565_9GAMM</name>
<dbReference type="EMBL" id="JAUOPB010000007">
    <property type="protein sequence ID" value="MDO6422826.1"/>
    <property type="molecule type" value="Genomic_DNA"/>
</dbReference>
<feature type="transmembrane region" description="Helical" evidence="1">
    <location>
        <begin position="6"/>
        <end position="25"/>
    </location>
</feature>
<dbReference type="Proteomes" id="UP001169760">
    <property type="component" value="Unassembled WGS sequence"/>
</dbReference>
<evidence type="ECO:0000313" key="2">
    <source>
        <dbReference type="EMBL" id="MDO6422826.1"/>
    </source>
</evidence>
<organism evidence="2 3">
    <name type="scientific">Saccharophagus degradans</name>
    <dbReference type="NCBI Taxonomy" id="86304"/>
    <lineage>
        <taxon>Bacteria</taxon>
        <taxon>Pseudomonadati</taxon>
        <taxon>Pseudomonadota</taxon>
        <taxon>Gammaproteobacteria</taxon>
        <taxon>Cellvibrionales</taxon>
        <taxon>Cellvibrionaceae</taxon>
        <taxon>Saccharophagus</taxon>
    </lineage>
</organism>
<evidence type="ECO:0000313" key="3">
    <source>
        <dbReference type="Proteomes" id="UP001169760"/>
    </source>
</evidence>
<protein>
    <submittedName>
        <fullName evidence="2">Uncharacterized protein</fullName>
    </submittedName>
</protein>
<evidence type="ECO:0000256" key="1">
    <source>
        <dbReference type="SAM" id="Phobius"/>
    </source>
</evidence>
<proteinExistence type="predicted"/>
<keyword evidence="1" id="KW-0812">Transmembrane</keyword>
<dbReference type="AlphaFoldDB" id="A0AAW7X565"/>
<keyword evidence="1" id="KW-1133">Transmembrane helix</keyword>
<reference evidence="2" key="1">
    <citation type="submission" date="2023-07" db="EMBL/GenBank/DDBJ databases">
        <title>Genome content predicts the carbon catabolic preferences of heterotrophic bacteria.</title>
        <authorList>
            <person name="Gralka M."/>
        </authorList>
    </citation>
    <scope>NUCLEOTIDE SEQUENCE</scope>
    <source>
        <strain evidence="2">I3M17_2</strain>
    </source>
</reference>
<dbReference type="RefSeq" id="WP_303492715.1">
    <property type="nucleotide sequence ID" value="NZ_JAUOPB010000007.1"/>
</dbReference>
<accession>A0AAW7X565</accession>
<comment type="caution">
    <text evidence="2">The sequence shown here is derived from an EMBL/GenBank/DDBJ whole genome shotgun (WGS) entry which is preliminary data.</text>
</comment>